<sequence>MKNFHHVILAGMILFIGSGMPVFAQSVYQVKGRVMEDSALAAGFATVRVFHLPDSALAGGAITDSAGRFHLQLPAAGTYLLKVSLLGRQSVTLPFELKHGQYQVQLPSVQLQTGSHALQAVQIVATRPFIEQQPGKTVLHVEGSPTAAGSDVLDILQKAPGVTVDQDGNITLKGKSGVIVMIDGRPTYLSQQQLTNFLKTIRSESVASIDVITNPSAKYDAAGSAGIIDIHLKKNNQEGYNGSVQAQFQQGRYPATSGSWELHYAHRAIHAYVNGGFYTGQSFNDLHLIRNFYTPDKSLQATMIQTSHMRFPETNYQLRVGADFDISARQSIGFFVDANHSQEHDKSQGPISFYDSAYQLDSTASPSSKNDGQWRNTTYNLHYHLQLDTAGQELSAELNAAPFKSNANSDDVTQYFLADGNPLRDPSHKQGELSSDIQILSGKMDYSLPLKNKRKLEAGIKASHVKTDNQVQYQNWDQGKQIWILDTGLTNHFIYQEDIYAAYASMNQDFEKGWHIQVGLRGEQTVTRAHQLVHDSLVRRSYLNLFPNLMIKKDFSQNHSVSFAFNRRIDRPSYQDLNPFRYYIDQYTYQVGNPFLQPQLTYATEFSYTYMNQYTLTLDYSYTTNVITEYVRQDEITRIGYQTNENLSSFTNLGATWSIPVKLAHWWNTQNFLSIFYNDYKGNIDQIQLMNQHVAWRFNSIQEFQLPAHIKAELSGFYRSSMPYGAFALKSMYRIDIGLQKSLFHDKGTLKLFANDIFGTQQGRVSLHYLNTDLQIQNTWNSRKVGISFTYRFGNQQLKVRTINQSGIEEEQSRIKK</sequence>
<dbReference type="InterPro" id="IPR008969">
    <property type="entry name" value="CarboxyPept-like_regulatory"/>
</dbReference>
<name>A0A1I7MZM5_9BACT</name>
<dbReference type="InterPro" id="IPR037066">
    <property type="entry name" value="Plug_dom_sf"/>
</dbReference>
<comment type="subcellular location">
    <subcellularLocation>
        <location evidence="1">Cell outer membrane</location>
    </subcellularLocation>
</comment>
<proteinExistence type="predicted"/>
<evidence type="ECO:0000256" key="3">
    <source>
        <dbReference type="ARBA" id="ARBA00023237"/>
    </source>
</evidence>
<dbReference type="SUPFAM" id="SSF56935">
    <property type="entry name" value="Porins"/>
    <property type="match status" value="1"/>
</dbReference>
<evidence type="ECO:0000313" key="7">
    <source>
        <dbReference type="Proteomes" id="UP000199537"/>
    </source>
</evidence>
<evidence type="ECO:0000313" key="6">
    <source>
        <dbReference type="EMBL" id="SFV27818.1"/>
    </source>
</evidence>
<organism evidence="6 7">
    <name type="scientific">Thermoflavifilum thermophilum</name>
    <dbReference type="NCBI Taxonomy" id="1393122"/>
    <lineage>
        <taxon>Bacteria</taxon>
        <taxon>Pseudomonadati</taxon>
        <taxon>Bacteroidota</taxon>
        <taxon>Chitinophagia</taxon>
        <taxon>Chitinophagales</taxon>
        <taxon>Chitinophagaceae</taxon>
        <taxon>Thermoflavifilum</taxon>
    </lineage>
</organism>
<dbReference type="Proteomes" id="UP000199537">
    <property type="component" value="Unassembled WGS sequence"/>
</dbReference>
<feature type="domain" description="Outer membrane protein beta-barrel" evidence="5">
    <location>
        <begin position="386"/>
        <end position="791"/>
    </location>
</feature>
<dbReference type="OrthoDB" id="905812at2"/>
<protein>
    <submittedName>
        <fullName evidence="6">TonB-dependent Receptor Plug Domain</fullName>
    </submittedName>
</protein>
<dbReference type="Pfam" id="PF14905">
    <property type="entry name" value="OMP_b-brl_3"/>
    <property type="match status" value="1"/>
</dbReference>
<keyword evidence="2" id="KW-0472">Membrane</keyword>
<dbReference type="Pfam" id="PF07715">
    <property type="entry name" value="Plug"/>
    <property type="match status" value="1"/>
</dbReference>
<evidence type="ECO:0000259" key="4">
    <source>
        <dbReference type="Pfam" id="PF07715"/>
    </source>
</evidence>
<dbReference type="PANTHER" id="PTHR40980">
    <property type="entry name" value="PLUG DOMAIN-CONTAINING PROTEIN"/>
    <property type="match status" value="1"/>
</dbReference>
<reference evidence="7" key="1">
    <citation type="submission" date="2016-10" db="EMBL/GenBank/DDBJ databases">
        <authorList>
            <person name="Varghese N."/>
            <person name="Submissions S."/>
        </authorList>
    </citation>
    <scope>NUCLEOTIDE SEQUENCE [LARGE SCALE GENOMIC DNA]</scope>
    <source>
        <strain evidence="7">DSM 14807</strain>
    </source>
</reference>
<keyword evidence="6" id="KW-0675">Receptor</keyword>
<evidence type="ECO:0000259" key="5">
    <source>
        <dbReference type="Pfam" id="PF14905"/>
    </source>
</evidence>
<dbReference type="RefSeq" id="WP_092456460.1">
    <property type="nucleotide sequence ID" value="NZ_FPCJ01000001.1"/>
</dbReference>
<dbReference type="GO" id="GO:0009279">
    <property type="term" value="C:cell outer membrane"/>
    <property type="evidence" value="ECO:0007669"/>
    <property type="project" value="UniProtKB-SubCell"/>
</dbReference>
<dbReference type="SUPFAM" id="SSF49464">
    <property type="entry name" value="Carboxypeptidase regulatory domain-like"/>
    <property type="match status" value="1"/>
</dbReference>
<keyword evidence="3" id="KW-0998">Cell outer membrane</keyword>
<dbReference type="PANTHER" id="PTHR40980:SF4">
    <property type="entry name" value="TONB-DEPENDENT RECEPTOR-LIKE BETA-BARREL DOMAIN-CONTAINING PROTEIN"/>
    <property type="match status" value="1"/>
</dbReference>
<gene>
    <name evidence="6" type="ORF">SAMN05660895_0195</name>
</gene>
<dbReference type="Gene3D" id="2.40.170.20">
    <property type="entry name" value="TonB-dependent receptor, beta-barrel domain"/>
    <property type="match status" value="1"/>
</dbReference>
<dbReference type="STRING" id="1393122.SAMN05660895_0195"/>
<dbReference type="InterPro" id="IPR036942">
    <property type="entry name" value="Beta-barrel_TonB_sf"/>
</dbReference>
<dbReference type="AlphaFoldDB" id="A0A1I7MZM5"/>
<evidence type="ECO:0000256" key="2">
    <source>
        <dbReference type="ARBA" id="ARBA00023136"/>
    </source>
</evidence>
<dbReference type="Pfam" id="PF13620">
    <property type="entry name" value="CarboxypepD_reg"/>
    <property type="match status" value="1"/>
</dbReference>
<feature type="domain" description="TonB-dependent receptor plug" evidence="4">
    <location>
        <begin position="148"/>
        <end position="227"/>
    </location>
</feature>
<dbReference type="InterPro" id="IPR012910">
    <property type="entry name" value="Plug_dom"/>
</dbReference>
<dbReference type="Gene3D" id="2.170.130.10">
    <property type="entry name" value="TonB-dependent receptor, plug domain"/>
    <property type="match status" value="1"/>
</dbReference>
<evidence type="ECO:0000256" key="1">
    <source>
        <dbReference type="ARBA" id="ARBA00004442"/>
    </source>
</evidence>
<dbReference type="EMBL" id="FPCJ01000001">
    <property type="protein sequence ID" value="SFV27818.1"/>
    <property type="molecule type" value="Genomic_DNA"/>
</dbReference>
<dbReference type="InterPro" id="IPR041700">
    <property type="entry name" value="OMP_b-brl_3"/>
</dbReference>
<accession>A0A1I7MZM5</accession>
<keyword evidence="7" id="KW-1185">Reference proteome</keyword>